<feature type="domain" description="HNH nuclease" evidence="6">
    <location>
        <begin position="69"/>
        <end position="121"/>
    </location>
</feature>
<evidence type="ECO:0000256" key="4">
    <source>
        <dbReference type="ARBA" id="ARBA00040194"/>
    </source>
</evidence>
<dbReference type="GeneID" id="98658704"/>
<evidence type="ECO:0000259" key="6">
    <source>
        <dbReference type="SMART" id="SM00507"/>
    </source>
</evidence>
<dbReference type="Proteomes" id="UP000468668">
    <property type="component" value="Unassembled WGS sequence"/>
</dbReference>
<feature type="coiled-coil region" evidence="5">
    <location>
        <begin position="25"/>
        <end position="52"/>
    </location>
</feature>
<dbReference type="GO" id="GO:0005829">
    <property type="term" value="C:cytosol"/>
    <property type="evidence" value="ECO:0007669"/>
    <property type="project" value="TreeGrafter"/>
</dbReference>
<dbReference type="GO" id="GO:0004519">
    <property type="term" value="F:endonuclease activity"/>
    <property type="evidence" value="ECO:0007669"/>
    <property type="project" value="InterPro"/>
</dbReference>
<dbReference type="CDD" id="cd00085">
    <property type="entry name" value="HNHc"/>
    <property type="match status" value="1"/>
</dbReference>
<keyword evidence="1" id="KW-0540">Nuclease</keyword>
<keyword evidence="5" id="KW-0175">Coiled coil</keyword>
<keyword evidence="8" id="KW-1185">Reference proteome</keyword>
<dbReference type="OrthoDB" id="9811997at2"/>
<dbReference type="GO" id="GO:0003676">
    <property type="term" value="F:nucleic acid binding"/>
    <property type="evidence" value="ECO:0007669"/>
    <property type="project" value="InterPro"/>
</dbReference>
<dbReference type="GO" id="GO:0016787">
    <property type="term" value="F:hydrolase activity"/>
    <property type="evidence" value="ECO:0007669"/>
    <property type="project" value="UniProtKB-KW"/>
</dbReference>
<reference evidence="7 8" key="1">
    <citation type="submission" date="2019-09" db="EMBL/GenBank/DDBJ databases">
        <title>Whole genome shotgun sequencing (WGS) of Ellagibacter isourolithinifaciens DSM 104140(T) and Adlercreutzia muris DSM 29508(T).</title>
        <authorList>
            <person name="Stoll D.A."/>
            <person name="Danylec N."/>
            <person name="Huch M."/>
        </authorList>
    </citation>
    <scope>NUCLEOTIDE SEQUENCE [LARGE SCALE GENOMIC DNA]</scope>
    <source>
        <strain evidence="7 8">DSM 104140</strain>
    </source>
</reference>
<evidence type="ECO:0000256" key="5">
    <source>
        <dbReference type="SAM" id="Coils"/>
    </source>
</evidence>
<dbReference type="PANTHER" id="PTHR41286:SF1">
    <property type="entry name" value="HNH NUCLEASE YAJD-RELATED"/>
    <property type="match status" value="1"/>
</dbReference>
<evidence type="ECO:0000256" key="3">
    <source>
        <dbReference type="ARBA" id="ARBA00038412"/>
    </source>
</evidence>
<keyword evidence="2" id="KW-0378">Hydrolase</keyword>
<sequence>MPDLRFTVCPRCKRLKPQLGGLRYCSECEAEVKRERAERRDYKREYEKRQAKEDPRYRRFYKSREWRMTSRQYAVDHGHRCEECGAVGTDVHHVQPIQTEEGWRRRFDQSNLRLLCVKCHNKAHGREFGQFHV</sequence>
<dbReference type="Pfam" id="PF01844">
    <property type="entry name" value="HNH"/>
    <property type="match status" value="1"/>
</dbReference>
<evidence type="ECO:0000256" key="1">
    <source>
        <dbReference type="ARBA" id="ARBA00022722"/>
    </source>
</evidence>
<dbReference type="EMBL" id="WAJR01000033">
    <property type="protein sequence ID" value="KAB1636616.1"/>
    <property type="molecule type" value="Genomic_DNA"/>
</dbReference>
<dbReference type="Gene3D" id="1.10.30.50">
    <property type="match status" value="1"/>
</dbReference>
<evidence type="ECO:0000313" key="8">
    <source>
        <dbReference type="Proteomes" id="UP000468668"/>
    </source>
</evidence>
<comment type="similarity">
    <text evidence="3">Belongs to the HNH nuclease family.</text>
</comment>
<proteinExistence type="inferred from homology"/>
<dbReference type="AlphaFoldDB" id="A0A6N6NPM3"/>
<dbReference type="GO" id="GO:0008270">
    <property type="term" value="F:zinc ion binding"/>
    <property type="evidence" value="ECO:0007669"/>
    <property type="project" value="InterPro"/>
</dbReference>
<dbReference type="PANTHER" id="PTHR41286">
    <property type="entry name" value="HNH NUCLEASE YAJD-RELATED"/>
    <property type="match status" value="1"/>
</dbReference>
<protein>
    <recommendedName>
        <fullName evidence="4">Putative HNH nuclease YajD</fullName>
    </recommendedName>
</protein>
<name>A0A6N6NPM3_9ACTN</name>
<comment type="caution">
    <text evidence="7">The sequence shown here is derived from an EMBL/GenBank/DDBJ whole genome shotgun (WGS) entry which is preliminary data.</text>
</comment>
<evidence type="ECO:0000313" key="7">
    <source>
        <dbReference type="EMBL" id="KAB1636616.1"/>
    </source>
</evidence>
<dbReference type="InterPro" id="IPR003615">
    <property type="entry name" value="HNH_nuc"/>
</dbReference>
<dbReference type="SMART" id="SM00507">
    <property type="entry name" value="HNHc"/>
    <property type="match status" value="1"/>
</dbReference>
<dbReference type="InterPro" id="IPR002711">
    <property type="entry name" value="HNH"/>
</dbReference>
<accession>A0A6N6NPM3</accession>
<organism evidence="7 8">
    <name type="scientific">Ellagibacter isourolithinifaciens</name>
    <dbReference type="NCBI Taxonomy" id="2137581"/>
    <lineage>
        <taxon>Bacteria</taxon>
        <taxon>Bacillati</taxon>
        <taxon>Actinomycetota</taxon>
        <taxon>Coriobacteriia</taxon>
        <taxon>Eggerthellales</taxon>
        <taxon>Eggerthellaceae</taxon>
        <taxon>Ellagibacter</taxon>
    </lineage>
</organism>
<dbReference type="RefSeq" id="WP_158050339.1">
    <property type="nucleotide sequence ID" value="NZ_WAJR01000033.1"/>
</dbReference>
<gene>
    <name evidence="7" type="ORF">F8C90_09795</name>
</gene>
<evidence type="ECO:0000256" key="2">
    <source>
        <dbReference type="ARBA" id="ARBA00022801"/>
    </source>
</evidence>